<evidence type="ECO:0000256" key="1">
    <source>
        <dbReference type="ARBA" id="ARBA00004141"/>
    </source>
</evidence>
<evidence type="ECO:0000256" key="2">
    <source>
        <dbReference type="ARBA" id="ARBA00022692"/>
    </source>
</evidence>
<evidence type="ECO:0000259" key="6">
    <source>
        <dbReference type="PROSITE" id="PS50261"/>
    </source>
</evidence>
<feature type="transmembrane region" description="Helical" evidence="5">
    <location>
        <begin position="45"/>
        <end position="70"/>
    </location>
</feature>
<proteinExistence type="predicted"/>
<dbReference type="InterPro" id="IPR000832">
    <property type="entry name" value="GPCR_2_secretin-like"/>
</dbReference>
<name>A0A821J8Z7_9BILA</name>
<evidence type="ECO:0000256" key="5">
    <source>
        <dbReference type="SAM" id="Phobius"/>
    </source>
</evidence>
<keyword evidence="8" id="KW-1185">Reference proteome</keyword>
<dbReference type="Proteomes" id="UP000663873">
    <property type="component" value="Unassembled WGS sequence"/>
</dbReference>
<dbReference type="PANTHER" id="PTHR12011">
    <property type="entry name" value="ADHESION G-PROTEIN COUPLED RECEPTOR"/>
    <property type="match status" value="1"/>
</dbReference>
<reference evidence="7" key="1">
    <citation type="submission" date="2021-02" db="EMBL/GenBank/DDBJ databases">
        <authorList>
            <person name="Nowell W R."/>
        </authorList>
    </citation>
    <scope>NUCLEOTIDE SEQUENCE</scope>
</reference>
<dbReference type="AlphaFoldDB" id="A0A821J8Z7"/>
<feature type="domain" description="G-protein coupled receptors family 2 profile 2" evidence="6">
    <location>
        <begin position="1"/>
        <end position="112"/>
    </location>
</feature>
<evidence type="ECO:0000313" key="8">
    <source>
        <dbReference type="Proteomes" id="UP000663873"/>
    </source>
</evidence>
<evidence type="ECO:0000256" key="4">
    <source>
        <dbReference type="ARBA" id="ARBA00023136"/>
    </source>
</evidence>
<feature type="non-terminal residue" evidence="7">
    <location>
        <position position="1"/>
    </location>
</feature>
<dbReference type="Gene3D" id="1.20.1070.10">
    <property type="entry name" value="Rhodopsin 7-helix transmembrane proteins"/>
    <property type="match status" value="1"/>
</dbReference>
<feature type="transmembrane region" description="Helical" evidence="5">
    <location>
        <begin position="12"/>
        <end position="33"/>
    </location>
</feature>
<comment type="subcellular location">
    <subcellularLocation>
        <location evidence="1">Membrane</location>
        <topology evidence="1">Multi-pass membrane protein</topology>
    </subcellularLocation>
</comment>
<dbReference type="GO" id="GO:0005886">
    <property type="term" value="C:plasma membrane"/>
    <property type="evidence" value="ECO:0007669"/>
    <property type="project" value="TreeGrafter"/>
</dbReference>
<keyword evidence="3 5" id="KW-1133">Transmembrane helix</keyword>
<dbReference type="EMBL" id="CAJOBP010036162">
    <property type="protein sequence ID" value="CAF4715243.1"/>
    <property type="molecule type" value="Genomic_DNA"/>
</dbReference>
<dbReference type="GO" id="GO:0004930">
    <property type="term" value="F:G protein-coupled receptor activity"/>
    <property type="evidence" value="ECO:0007669"/>
    <property type="project" value="InterPro"/>
</dbReference>
<accession>A0A821J8Z7</accession>
<comment type="caution">
    <text evidence="7">The sequence shown here is derived from an EMBL/GenBank/DDBJ whole genome shotgun (WGS) entry which is preliminary data.</text>
</comment>
<keyword evidence="2 5" id="KW-0812">Transmembrane</keyword>
<dbReference type="PROSITE" id="PS50261">
    <property type="entry name" value="G_PROTEIN_RECEP_F2_4"/>
    <property type="match status" value="1"/>
</dbReference>
<sequence length="112" mass="12914">MDVDDDLMIVRNVLHINLSICLLIAQILFLFGINQITYKLGCRTITILLHYFLLATLSWMFIDAIELVIALKHMLKLDRIRILAYILYAYGFPLLIVILSIVLSTNEHHSEA</sequence>
<feature type="transmembrane region" description="Helical" evidence="5">
    <location>
        <begin position="82"/>
        <end position="103"/>
    </location>
</feature>
<protein>
    <recommendedName>
        <fullName evidence="6">G-protein coupled receptors family 2 profile 2 domain-containing protein</fullName>
    </recommendedName>
</protein>
<evidence type="ECO:0000313" key="7">
    <source>
        <dbReference type="EMBL" id="CAF4715243.1"/>
    </source>
</evidence>
<dbReference type="Pfam" id="PF00002">
    <property type="entry name" value="7tm_2"/>
    <property type="match status" value="1"/>
</dbReference>
<organism evidence="7 8">
    <name type="scientific">Rotaria socialis</name>
    <dbReference type="NCBI Taxonomy" id="392032"/>
    <lineage>
        <taxon>Eukaryota</taxon>
        <taxon>Metazoa</taxon>
        <taxon>Spiralia</taxon>
        <taxon>Gnathifera</taxon>
        <taxon>Rotifera</taxon>
        <taxon>Eurotatoria</taxon>
        <taxon>Bdelloidea</taxon>
        <taxon>Philodinida</taxon>
        <taxon>Philodinidae</taxon>
        <taxon>Rotaria</taxon>
    </lineage>
</organism>
<dbReference type="GO" id="GO:0007189">
    <property type="term" value="P:adenylate cyclase-activating G protein-coupled receptor signaling pathway"/>
    <property type="evidence" value="ECO:0007669"/>
    <property type="project" value="TreeGrafter"/>
</dbReference>
<dbReference type="PANTHER" id="PTHR12011:SF471">
    <property type="entry name" value="G-PROTEIN COUPLED RECEPTORS FAMILY 2 PROFILE 2 DOMAIN-CONTAINING PROTEIN"/>
    <property type="match status" value="1"/>
</dbReference>
<gene>
    <name evidence="7" type="ORF">UJA718_LOCUS36956</name>
</gene>
<dbReference type="InterPro" id="IPR017981">
    <property type="entry name" value="GPCR_2-like_7TM"/>
</dbReference>
<evidence type="ECO:0000256" key="3">
    <source>
        <dbReference type="ARBA" id="ARBA00022989"/>
    </source>
</evidence>
<keyword evidence="4 5" id="KW-0472">Membrane</keyword>
<dbReference type="GO" id="GO:0007166">
    <property type="term" value="P:cell surface receptor signaling pathway"/>
    <property type="evidence" value="ECO:0007669"/>
    <property type="project" value="InterPro"/>
</dbReference>